<dbReference type="OrthoDB" id="5307331at2759"/>
<reference evidence="2" key="1">
    <citation type="submission" date="2021-07" db="EMBL/GenBank/DDBJ databases">
        <authorList>
            <person name="Durling M."/>
        </authorList>
    </citation>
    <scope>NUCLEOTIDE SEQUENCE</scope>
</reference>
<gene>
    <name evidence="2" type="ORF">HYFRA_00006467</name>
</gene>
<proteinExistence type="predicted"/>
<feature type="region of interest" description="Disordered" evidence="1">
    <location>
        <begin position="478"/>
        <end position="553"/>
    </location>
</feature>
<dbReference type="EMBL" id="CAJVRL010000039">
    <property type="protein sequence ID" value="CAG8951069.1"/>
    <property type="molecule type" value="Genomic_DNA"/>
</dbReference>
<comment type="caution">
    <text evidence="2">The sequence shown here is derived from an EMBL/GenBank/DDBJ whole genome shotgun (WGS) entry which is preliminary data.</text>
</comment>
<keyword evidence="3" id="KW-1185">Reference proteome</keyword>
<dbReference type="Proteomes" id="UP000696280">
    <property type="component" value="Unassembled WGS sequence"/>
</dbReference>
<sequence>MDHQNNDNINMEDTFEGNAEQNFADVNDQVVAFGQIQDFDFMEHETGFQTPVAPEGGYHFEQELDVTPNYSEPYYNDTGYTYDNFPTLNQSFEPTNQSFQPTVAEQSNFQTLPSPPTRLSVDTAVPQVQQVEYQNQILNEFDSPATPLQVIDQYHSPQGFEPDLQQLLVDELQNQNGNGGRFSRFGGGHNIPRPKALTSTGKESKNRRPENIASLNPSNFYEPLPGGQPRPWGPTNPLTNQPLFQYTKHGELAVGQEFTTEQLVDFLFQNPNHGMQQFPQDVTAYRENSGLIIWIQNPPADSSKRYPEKGSDKCRWAECPVKDHTIHKGFYRVAFDERSRYWADRNLFLDPYHNAGYMHLFCFEKMVDFPSVSKLLNVRPDTRELREGKNKMAITRDHKAMETICNDFIRDSRSWPGGERSADSKDWYHETLCSALTEFQIAHYPNRVLNLFTARGGNNISVHRGNCDVYAANEVVKERRPMKPRAPDAKKPGRKRKVREPSPEEANPADEEFVPDANILERIDSLPSKRPAKRPRRSSQSPDGLSPSYSESF</sequence>
<accession>A0A9N9KPE9</accession>
<name>A0A9N9KPE9_9HELO</name>
<feature type="compositionally biased region" description="Basic and acidic residues" evidence="1">
    <location>
        <begin position="478"/>
        <end position="491"/>
    </location>
</feature>
<evidence type="ECO:0000313" key="3">
    <source>
        <dbReference type="Proteomes" id="UP000696280"/>
    </source>
</evidence>
<feature type="compositionally biased region" description="Gly residues" evidence="1">
    <location>
        <begin position="180"/>
        <end position="189"/>
    </location>
</feature>
<evidence type="ECO:0000313" key="2">
    <source>
        <dbReference type="EMBL" id="CAG8951069.1"/>
    </source>
</evidence>
<dbReference type="AlphaFoldDB" id="A0A9N9KPE9"/>
<organism evidence="2 3">
    <name type="scientific">Hymenoscyphus fraxineus</name>
    <dbReference type="NCBI Taxonomy" id="746836"/>
    <lineage>
        <taxon>Eukaryota</taxon>
        <taxon>Fungi</taxon>
        <taxon>Dikarya</taxon>
        <taxon>Ascomycota</taxon>
        <taxon>Pezizomycotina</taxon>
        <taxon>Leotiomycetes</taxon>
        <taxon>Helotiales</taxon>
        <taxon>Helotiaceae</taxon>
        <taxon>Hymenoscyphus</taxon>
    </lineage>
</organism>
<feature type="region of interest" description="Disordered" evidence="1">
    <location>
        <begin position="180"/>
        <end position="240"/>
    </location>
</feature>
<evidence type="ECO:0000256" key="1">
    <source>
        <dbReference type="SAM" id="MobiDB-lite"/>
    </source>
</evidence>
<protein>
    <submittedName>
        <fullName evidence="2">Uncharacterized protein</fullName>
    </submittedName>
</protein>